<feature type="domain" description="Rhodanese" evidence="1">
    <location>
        <begin position="245"/>
        <end position="337"/>
    </location>
</feature>
<name>A0A9W8E6Z0_9FUNG</name>
<evidence type="ECO:0000313" key="2">
    <source>
        <dbReference type="EMBL" id="KAJ1964313.1"/>
    </source>
</evidence>
<dbReference type="Gene3D" id="3.30.70.100">
    <property type="match status" value="1"/>
</dbReference>
<dbReference type="Proteomes" id="UP001150925">
    <property type="component" value="Unassembled WGS sequence"/>
</dbReference>
<protein>
    <recommendedName>
        <fullName evidence="1">Rhodanese domain-containing protein</fullName>
    </recommendedName>
</protein>
<evidence type="ECO:0000259" key="1">
    <source>
        <dbReference type="PROSITE" id="PS50206"/>
    </source>
</evidence>
<comment type="caution">
    <text evidence="2">The sequence shown here is derived from an EMBL/GenBank/DDBJ whole genome shotgun (WGS) entry which is preliminary data.</text>
</comment>
<dbReference type="Gene3D" id="3.40.250.10">
    <property type="entry name" value="Rhodanese-like domain"/>
    <property type="match status" value="1"/>
</dbReference>
<keyword evidence="3" id="KW-1185">Reference proteome</keyword>
<evidence type="ECO:0000313" key="3">
    <source>
        <dbReference type="Proteomes" id="UP001150925"/>
    </source>
</evidence>
<dbReference type="Pfam" id="PF12368">
    <property type="entry name" value="Rhodanese_C"/>
    <property type="match status" value="1"/>
</dbReference>
<proteinExistence type="predicted"/>
<dbReference type="PROSITE" id="PS50206">
    <property type="entry name" value="RHODANESE_3"/>
    <property type="match status" value="1"/>
</dbReference>
<dbReference type="Pfam" id="PF17773">
    <property type="entry name" value="UPF0176_N"/>
    <property type="match status" value="1"/>
</dbReference>
<dbReference type="AlphaFoldDB" id="A0A9W8E6Z0"/>
<accession>A0A9W8E6Z0</accession>
<dbReference type="InterPro" id="IPR022111">
    <property type="entry name" value="Rhodanese_C"/>
</dbReference>
<dbReference type="EMBL" id="JANBPY010000713">
    <property type="protein sequence ID" value="KAJ1964313.1"/>
    <property type="molecule type" value="Genomic_DNA"/>
</dbReference>
<gene>
    <name evidence="2" type="ORF">IWQ62_002969</name>
</gene>
<dbReference type="InterPro" id="IPR001763">
    <property type="entry name" value="Rhodanese-like_dom"/>
</dbReference>
<dbReference type="Pfam" id="PF00581">
    <property type="entry name" value="Rhodanese"/>
    <property type="match status" value="1"/>
</dbReference>
<reference evidence="2" key="1">
    <citation type="submission" date="2022-07" db="EMBL/GenBank/DDBJ databases">
        <title>Phylogenomic reconstructions and comparative analyses of Kickxellomycotina fungi.</title>
        <authorList>
            <person name="Reynolds N.K."/>
            <person name="Stajich J.E."/>
            <person name="Barry K."/>
            <person name="Grigoriev I.V."/>
            <person name="Crous P."/>
            <person name="Smith M.E."/>
        </authorList>
    </citation>
    <scope>NUCLEOTIDE SEQUENCE</scope>
    <source>
        <strain evidence="2">RSA 1196</strain>
    </source>
</reference>
<dbReference type="PANTHER" id="PTHR43846:SF1">
    <property type="entry name" value="TRNA URIDINE(34) HYDROXYLASE"/>
    <property type="match status" value="1"/>
</dbReference>
<dbReference type="SMART" id="SM00450">
    <property type="entry name" value="RHOD"/>
    <property type="match status" value="1"/>
</dbReference>
<sequence>MYRMPRNALWSTPLGSRSIGSSSRCPWHIPNVTPRLRHSTDSYPVTIACGQGSNWSRLKNWRLCIGDQYMSVRGLCFTPVYCHQKPTLTSSSPDGYVVASIYSFAPTLVDRFEVQRIRDQLHTTLDNWKTTGRIYVAEEGINAQMAYPREREAQLQKLLFSTPLLHPLRYEWNQSLDQTRGRDSFPDLRVKVKRQIVADGLVGPTSVNVHQHWPEHLESDEFERHIRQLSSWKEPSDLTDPSESHSTTPQLVDMRNHYESTIGYFVGATRFDCDTYQEAVHALDDLAQTLDPTQPVLMYCTGGIRCSKAGAYLKSQGFASVKVLKGGITAYGRMAQERPTHSSLFVGKNFTFDARRGERISPVVVGRCHQCNSPCDTYTNCVNTACHQLLLQCPTCAERFQNTCGGSHCFPLDTKQSTPPYNYHRQVRPASLVK</sequence>
<dbReference type="PANTHER" id="PTHR43846">
    <property type="entry name" value="UPF0176 PROTEIN YCEA"/>
    <property type="match status" value="1"/>
</dbReference>
<dbReference type="InterPro" id="IPR040503">
    <property type="entry name" value="TRHO_N"/>
</dbReference>
<dbReference type="OrthoDB" id="25002at2759"/>
<dbReference type="SUPFAM" id="SSF52821">
    <property type="entry name" value="Rhodanese/Cell cycle control phosphatase"/>
    <property type="match status" value="1"/>
</dbReference>
<dbReference type="InterPro" id="IPR036873">
    <property type="entry name" value="Rhodanese-like_dom_sf"/>
</dbReference>
<organism evidence="2 3">
    <name type="scientific">Dispira parvispora</name>
    <dbReference type="NCBI Taxonomy" id="1520584"/>
    <lineage>
        <taxon>Eukaryota</taxon>
        <taxon>Fungi</taxon>
        <taxon>Fungi incertae sedis</taxon>
        <taxon>Zoopagomycota</taxon>
        <taxon>Kickxellomycotina</taxon>
        <taxon>Dimargaritomycetes</taxon>
        <taxon>Dimargaritales</taxon>
        <taxon>Dimargaritaceae</taxon>
        <taxon>Dispira</taxon>
    </lineage>
</organism>